<dbReference type="AlphaFoldDB" id="A0A7W9SST0"/>
<dbReference type="InterPro" id="IPR000683">
    <property type="entry name" value="Gfo/Idh/MocA-like_OxRdtase_N"/>
</dbReference>
<reference evidence="4 5" key="1">
    <citation type="submission" date="2020-08" db="EMBL/GenBank/DDBJ databases">
        <title>Genomic Encyclopedia of Type Strains, Phase IV (KMG-IV): sequencing the most valuable type-strain genomes for metagenomic binning, comparative biology and taxonomic classification.</title>
        <authorList>
            <person name="Goeker M."/>
        </authorList>
    </citation>
    <scope>NUCLEOTIDE SEQUENCE [LARGE SCALE GENOMIC DNA]</scope>
    <source>
        <strain evidence="4 5">DSM 23562</strain>
    </source>
</reference>
<evidence type="ECO:0000313" key="5">
    <source>
        <dbReference type="Proteomes" id="UP000520814"/>
    </source>
</evidence>
<accession>A0A7W9SST0</accession>
<dbReference type="PANTHER" id="PTHR43818">
    <property type="entry name" value="BCDNA.GH03377"/>
    <property type="match status" value="1"/>
</dbReference>
<sequence length="371" mass="38994">MSDLRPVKFGVIGCGAISGAYFNATKLFPTLSIAACADLDLARAEAAAEKNGCRALSVDALLTDPEIEIVINLTIPKAHYAVTKAALEAGKHVHLEKPLAVTFEEGAALVALAKEKGLRLGCAPDTFLGGGHQTCRKLIDDGAIGEPVAAMATMLSRGHETWHPAPEFYYKPGGGPMLDMGPYYLTALVNMLGSIKRLTGSTRTTFAQRTITSQPLNGTVIDVEVPTHYSGVIDFAGGAIAQIVQSFDVYGVPPFSPIVVFGTEGTLAVPDPNGFGGPVKLKRGKDDWTEVPLTHGYTNNSRGIGAADIAVAIQTDRAHRCSGDLACHVLEAMIGFHTSSESGTHYAMQTTVERPESLPALAALPVSALLG</sequence>
<evidence type="ECO:0000259" key="2">
    <source>
        <dbReference type="Pfam" id="PF01408"/>
    </source>
</evidence>
<dbReference type="SUPFAM" id="SSF51735">
    <property type="entry name" value="NAD(P)-binding Rossmann-fold domains"/>
    <property type="match status" value="1"/>
</dbReference>
<evidence type="ECO:0000313" key="4">
    <source>
        <dbReference type="EMBL" id="MBB6052197.1"/>
    </source>
</evidence>
<dbReference type="Gene3D" id="3.40.50.720">
    <property type="entry name" value="NAD(P)-binding Rossmann-like Domain"/>
    <property type="match status" value="1"/>
</dbReference>
<dbReference type="InterPro" id="IPR055170">
    <property type="entry name" value="GFO_IDH_MocA-like_dom"/>
</dbReference>
<dbReference type="InterPro" id="IPR050463">
    <property type="entry name" value="Gfo/Idh/MocA_oxidrdct_glycsds"/>
</dbReference>
<dbReference type="EMBL" id="JACHGW010000004">
    <property type="protein sequence ID" value="MBB6052197.1"/>
    <property type="molecule type" value="Genomic_DNA"/>
</dbReference>
<evidence type="ECO:0000259" key="3">
    <source>
        <dbReference type="Pfam" id="PF22725"/>
    </source>
</evidence>
<evidence type="ECO:0000256" key="1">
    <source>
        <dbReference type="ARBA" id="ARBA00023002"/>
    </source>
</evidence>
<dbReference type="GO" id="GO:0000166">
    <property type="term" value="F:nucleotide binding"/>
    <property type="evidence" value="ECO:0007669"/>
    <property type="project" value="InterPro"/>
</dbReference>
<feature type="domain" description="Gfo/Idh/MocA-like oxidoreductase N-terminal" evidence="2">
    <location>
        <begin position="8"/>
        <end position="120"/>
    </location>
</feature>
<protein>
    <submittedName>
        <fullName evidence="4">Putative dehydrogenase</fullName>
    </submittedName>
</protein>
<dbReference type="Gene3D" id="3.30.360.10">
    <property type="entry name" value="Dihydrodipicolinate Reductase, domain 2"/>
    <property type="match status" value="1"/>
</dbReference>
<feature type="domain" description="GFO/IDH/MocA-like oxidoreductase" evidence="3">
    <location>
        <begin position="132"/>
        <end position="267"/>
    </location>
</feature>
<dbReference type="Pfam" id="PF01408">
    <property type="entry name" value="GFO_IDH_MocA"/>
    <property type="match status" value="1"/>
</dbReference>
<dbReference type="GO" id="GO:0016491">
    <property type="term" value="F:oxidoreductase activity"/>
    <property type="evidence" value="ECO:0007669"/>
    <property type="project" value="UniProtKB-KW"/>
</dbReference>
<dbReference type="InterPro" id="IPR036291">
    <property type="entry name" value="NAD(P)-bd_dom_sf"/>
</dbReference>
<organism evidence="4 5">
    <name type="scientific">Armatimonas rosea</name>
    <dbReference type="NCBI Taxonomy" id="685828"/>
    <lineage>
        <taxon>Bacteria</taxon>
        <taxon>Bacillati</taxon>
        <taxon>Armatimonadota</taxon>
        <taxon>Armatimonadia</taxon>
        <taxon>Armatimonadales</taxon>
        <taxon>Armatimonadaceae</taxon>
        <taxon>Armatimonas</taxon>
    </lineage>
</organism>
<dbReference type="Proteomes" id="UP000520814">
    <property type="component" value="Unassembled WGS sequence"/>
</dbReference>
<name>A0A7W9SST0_ARMRO</name>
<dbReference type="Pfam" id="PF22725">
    <property type="entry name" value="GFO_IDH_MocA_C3"/>
    <property type="match status" value="1"/>
</dbReference>
<keyword evidence="5" id="KW-1185">Reference proteome</keyword>
<dbReference type="SUPFAM" id="SSF55347">
    <property type="entry name" value="Glyceraldehyde-3-phosphate dehydrogenase-like, C-terminal domain"/>
    <property type="match status" value="1"/>
</dbReference>
<gene>
    <name evidence="4" type="ORF">HNQ39_004018</name>
</gene>
<comment type="caution">
    <text evidence="4">The sequence shown here is derived from an EMBL/GenBank/DDBJ whole genome shotgun (WGS) entry which is preliminary data.</text>
</comment>
<dbReference type="PANTHER" id="PTHR43818:SF11">
    <property type="entry name" value="BCDNA.GH03377"/>
    <property type="match status" value="1"/>
</dbReference>
<keyword evidence="1" id="KW-0560">Oxidoreductase</keyword>
<dbReference type="RefSeq" id="WP_184200788.1">
    <property type="nucleotide sequence ID" value="NZ_JACHGW010000004.1"/>
</dbReference>
<proteinExistence type="predicted"/>